<evidence type="ECO:0000256" key="2">
    <source>
        <dbReference type="SAM" id="Phobius"/>
    </source>
</evidence>
<name>A0A6C0JST9_9ZZZZ</name>
<keyword evidence="2" id="KW-1133">Transmembrane helix</keyword>
<protein>
    <submittedName>
        <fullName evidence="3">Uncharacterized protein</fullName>
    </submittedName>
</protein>
<feature type="region of interest" description="Disordered" evidence="1">
    <location>
        <begin position="97"/>
        <end position="128"/>
    </location>
</feature>
<keyword evidence="2" id="KW-0472">Membrane</keyword>
<sequence>MSDKDKTTSLAQFHPFINSGALGFMAYYFYKRDAALTEKLIAMEARLQEVEMGQKGSGKRVEGFGRQLVAMAKESRSADAQFENLVNLMRDKDMLDDREVRSVTPGKKARTVSPMGSSDRLHQLLGDS</sequence>
<proteinExistence type="predicted"/>
<evidence type="ECO:0000256" key="1">
    <source>
        <dbReference type="SAM" id="MobiDB-lite"/>
    </source>
</evidence>
<accession>A0A6C0JST9</accession>
<organism evidence="3">
    <name type="scientific">viral metagenome</name>
    <dbReference type="NCBI Taxonomy" id="1070528"/>
    <lineage>
        <taxon>unclassified sequences</taxon>
        <taxon>metagenomes</taxon>
        <taxon>organismal metagenomes</taxon>
    </lineage>
</organism>
<dbReference type="EMBL" id="MN740698">
    <property type="protein sequence ID" value="QHU08629.1"/>
    <property type="molecule type" value="Genomic_DNA"/>
</dbReference>
<evidence type="ECO:0000313" key="3">
    <source>
        <dbReference type="EMBL" id="QHU08629.1"/>
    </source>
</evidence>
<feature type="transmembrane region" description="Helical" evidence="2">
    <location>
        <begin position="12"/>
        <end position="30"/>
    </location>
</feature>
<dbReference type="AlphaFoldDB" id="A0A6C0JST9"/>
<reference evidence="3" key="1">
    <citation type="journal article" date="2020" name="Nature">
        <title>Giant virus diversity and host interactions through global metagenomics.</title>
        <authorList>
            <person name="Schulz F."/>
            <person name="Roux S."/>
            <person name="Paez-Espino D."/>
            <person name="Jungbluth S."/>
            <person name="Walsh D.A."/>
            <person name="Denef V.J."/>
            <person name="McMahon K.D."/>
            <person name="Konstantinidis K.T."/>
            <person name="Eloe-Fadrosh E.A."/>
            <person name="Kyrpides N.C."/>
            <person name="Woyke T."/>
        </authorList>
    </citation>
    <scope>NUCLEOTIDE SEQUENCE</scope>
    <source>
        <strain evidence="3">GVMAG-S-1063924-116</strain>
    </source>
</reference>
<keyword evidence="2" id="KW-0812">Transmembrane</keyword>